<keyword evidence="3" id="KW-1185">Reference proteome</keyword>
<dbReference type="Gene3D" id="3.60.21.10">
    <property type="match status" value="1"/>
</dbReference>
<dbReference type="GO" id="GO:0110154">
    <property type="term" value="P:RNA decapping"/>
    <property type="evidence" value="ECO:0007669"/>
    <property type="project" value="TreeGrafter"/>
</dbReference>
<dbReference type="Proteomes" id="UP000474159">
    <property type="component" value="Unassembled WGS sequence"/>
</dbReference>
<feature type="domain" description="Calcineurin-like phosphoesterase" evidence="1">
    <location>
        <begin position="7"/>
        <end position="179"/>
    </location>
</feature>
<dbReference type="GO" id="GO:0008803">
    <property type="term" value="F:bis(5'-nucleosyl)-tetraphosphatase (symmetrical) activity"/>
    <property type="evidence" value="ECO:0007669"/>
    <property type="project" value="TreeGrafter"/>
</dbReference>
<protein>
    <submittedName>
        <fullName evidence="2">Serine/threonine protein phosphatase</fullName>
    </submittedName>
</protein>
<dbReference type="PANTHER" id="PTHR42850">
    <property type="entry name" value="METALLOPHOSPHOESTERASE"/>
    <property type="match status" value="1"/>
</dbReference>
<dbReference type="GO" id="GO:0005737">
    <property type="term" value="C:cytoplasm"/>
    <property type="evidence" value="ECO:0007669"/>
    <property type="project" value="TreeGrafter"/>
</dbReference>
<dbReference type="Pfam" id="PF00149">
    <property type="entry name" value="Metallophos"/>
    <property type="match status" value="1"/>
</dbReference>
<dbReference type="OrthoDB" id="9807890at2"/>
<name>A0A6L3T2I3_9HYPH</name>
<dbReference type="PANTHER" id="PTHR42850:SF4">
    <property type="entry name" value="ZINC-DEPENDENT ENDOPOLYPHOSPHATASE"/>
    <property type="match status" value="1"/>
</dbReference>
<evidence type="ECO:0000313" key="2">
    <source>
        <dbReference type="EMBL" id="KAB1080940.1"/>
    </source>
</evidence>
<organism evidence="2 3">
    <name type="scientific">Methylobacterium soli</name>
    <dbReference type="NCBI Taxonomy" id="553447"/>
    <lineage>
        <taxon>Bacteria</taxon>
        <taxon>Pseudomonadati</taxon>
        <taxon>Pseudomonadota</taxon>
        <taxon>Alphaproteobacteria</taxon>
        <taxon>Hyphomicrobiales</taxon>
        <taxon>Methylobacteriaceae</taxon>
        <taxon>Methylobacterium</taxon>
    </lineage>
</organism>
<sequence>MPDLTYAIGDIHGCADLLERLLARIEQHRAGRDRCLVFLGDYVDRGPDSARVIAILRGLQQGEPEAVICLMGNHEEMMLASYRDGLGATAWHENGGVTTLASFGIEDPEDLPHDVLAWLSGLPTVHEDDRRYYVHAGFRPGQPGIDPDIETRLWIREPFLSADYDFGKHVVHGHTPQKSGRPDIRRHRTNLDTAAVRGGALSAGVFTRDAQRAVAFLQVAASD</sequence>
<accession>A0A6L3T2I3</accession>
<dbReference type="RefSeq" id="WP_150997617.1">
    <property type="nucleotide sequence ID" value="NZ_BPQY01000177.1"/>
</dbReference>
<dbReference type="AlphaFoldDB" id="A0A6L3T2I3"/>
<comment type="caution">
    <text evidence="2">The sequence shown here is derived from an EMBL/GenBank/DDBJ whole genome shotgun (WGS) entry which is preliminary data.</text>
</comment>
<evidence type="ECO:0000313" key="3">
    <source>
        <dbReference type="Proteomes" id="UP000474159"/>
    </source>
</evidence>
<evidence type="ECO:0000259" key="1">
    <source>
        <dbReference type="Pfam" id="PF00149"/>
    </source>
</evidence>
<dbReference type="CDD" id="cd00144">
    <property type="entry name" value="MPP_PPP_family"/>
    <property type="match status" value="1"/>
</dbReference>
<dbReference type="SUPFAM" id="SSF56300">
    <property type="entry name" value="Metallo-dependent phosphatases"/>
    <property type="match status" value="1"/>
</dbReference>
<proteinExistence type="predicted"/>
<reference evidence="2 3" key="1">
    <citation type="submission" date="2019-09" db="EMBL/GenBank/DDBJ databases">
        <title>YIM 48816 draft genome.</title>
        <authorList>
            <person name="Jiang L."/>
        </authorList>
    </citation>
    <scope>NUCLEOTIDE SEQUENCE [LARGE SCALE GENOMIC DNA]</scope>
    <source>
        <strain evidence="2 3">YIM 48816</strain>
    </source>
</reference>
<dbReference type="EMBL" id="VZZK01000003">
    <property type="protein sequence ID" value="KAB1080940.1"/>
    <property type="molecule type" value="Genomic_DNA"/>
</dbReference>
<dbReference type="GO" id="GO:0016791">
    <property type="term" value="F:phosphatase activity"/>
    <property type="evidence" value="ECO:0007669"/>
    <property type="project" value="TreeGrafter"/>
</dbReference>
<dbReference type="InterPro" id="IPR029052">
    <property type="entry name" value="Metallo-depent_PP-like"/>
</dbReference>
<gene>
    <name evidence="2" type="ORF">F6X53_04470</name>
</gene>
<dbReference type="InterPro" id="IPR050126">
    <property type="entry name" value="Ap4A_hydrolase"/>
</dbReference>
<dbReference type="InterPro" id="IPR004843">
    <property type="entry name" value="Calcineurin-like_PHP"/>
</dbReference>